<feature type="transmembrane region" description="Helical" evidence="1">
    <location>
        <begin position="7"/>
        <end position="29"/>
    </location>
</feature>
<reference evidence="2" key="2">
    <citation type="journal article" date="2012" name="PLoS ONE">
        <title>A Deeply Branching Thermophilic Bacterium with an Ancient Acetyl-CoA Pathway Dominates a Subsurface Ecosystem.</title>
        <authorList>
            <person name="Takami H."/>
            <person name="Noguchi H."/>
            <person name="Takaki Y."/>
            <person name="Uchiyama I."/>
            <person name="Toyoda A."/>
            <person name="Nishi S."/>
            <person name="Chee G.-J."/>
            <person name="Arai W."/>
            <person name="Nunoura T."/>
            <person name="Itoh T."/>
            <person name="Hattori M."/>
            <person name="Takai K."/>
        </authorList>
    </citation>
    <scope>NUCLEOTIDE SEQUENCE</scope>
</reference>
<keyword evidence="1" id="KW-1133">Transmembrane helix</keyword>
<protein>
    <submittedName>
        <fullName evidence="2">Hypothetical conserved protein</fullName>
    </submittedName>
</protein>
<evidence type="ECO:0000256" key="1">
    <source>
        <dbReference type="SAM" id="Phobius"/>
    </source>
</evidence>
<accession>H5SUZ3</accession>
<evidence type="ECO:0000313" key="2">
    <source>
        <dbReference type="EMBL" id="BAL59422.1"/>
    </source>
</evidence>
<dbReference type="AlphaFoldDB" id="H5SUZ3"/>
<keyword evidence="1" id="KW-0812">Transmembrane</keyword>
<name>H5SUZ3_ACEAU</name>
<sequence length="260" mass="27881">MRNTVKLWAVGIAVAVLVIGGAYVVGSLVGRAQMSAQSPAAQTDPMVRIAAALERIAAAMEKSAGGSMSGMMGGMMQGMGQMGMMGDMSQMMAQMQERMKQCQAMMGQMQGMMSSPVTQPAPSAPTQALTEADLTRTSQAEGITVAVTFMNPLLKPEEVNGKLVFKVALDTHTVDLSQFDLTKLAVLRTSEGVTVSEGFSWEPESESGHHRKGVLKVADTLNGAPLITRETKWLELELKEIGMPSRVFRWEGQVLTALAR</sequence>
<keyword evidence="1" id="KW-0472">Membrane</keyword>
<gene>
    <name evidence="2" type="ORF">HGMM_OP4C058</name>
</gene>
<organism evidence="2">
    <name type="scientific">Acetithermum autotrophicum</name>
    <dbReference type="NCBI Taxonomy" id="1446466"/>
    <lineage>
        <taxon>Bacteria</taxon>
        <taxon>Candidatus Bipolaricaulota</taxon>
        <taxon>Candidatus Acetithermum</taxon>
    </lineage>
</organism>
<reference evidence="2" key="1">
    <citation type="journal article" date="2005" name="Environ. Microbiol.">
        <title>Genetic and functional properties of uncultivated thermophilic crenarchaeotes from a subsurface gold mine as revealed by analysis of genome fragments.</title>
        <authorList>
            <person name="Nunoura T."/>
            <person name="Hirayama H."/>
            <person name="Takami H."/>
            <person name="Oida H."/>
            <person name="Nishi S."/>
            <person name="Shimamura S."/>
            <person name="Suzuki Y."/>
            <person name="Inagaki F."/>
            <person name="Takai K."/>
            <person name="Nealson K.H."/>
            <person name="Horikoshi K."/>
        </authorList>
    </citation>
    <scope>NUCLEOTIDE SEQUENCE</scope>
</reference>
<dbReference type="EMBL" id="AP011803">
    <property type="protein sequence ID" value="BAL59422.1"/>
    <property type="molecule type" value="Genomic_DNA"/>
</dbReference>
<proteinExistence type="predicted"/>